<evidence type="ECO:0000313" key="3">
    <source>
        <dbReference type="Proteomes" id="UP000260991"/>
    </source>
</evidence>
<feature type="transmembrane region" description="Helical" evidence="1">
    <location>
        <begin position="33"/>
        <end position="53"/>
    </location>
</feature>
<feature type="transmembrane region" description="Helical" evidence="1">
    <location>
        <begin position="59"/>
        <end position="80"/>
    </location>
</feature>
<proteinExistence type="predicted"/>
<accession>A0A3E2U3Z7</accession>
<evidence type="ECO:0000256" key="1">
    <source>
        <dbReference type="SAM" id="Phobius"/>
    </source>
</evidence>
<keyword evidence="1" id="KW-1133">Transmembrane helix</keyword>
<reference evidence="2 3" key="1">
    <citation type="submission" date="2018-08" db="EMBL/GenBank/DDBJ databases">
        <title>A genome reference for cultivated species of the human gut microbiota.</title>
        <authorList>
            <person name="Zou Y."/>
            <person name="Xue W."/>
            <person name="Luo G."/>
        </authorList>
    </citation>
    <scope>NUCLEOTIDE SEQUENCE [LARGE SCALE GENOMIC DNA]</scope>
    <source>
        <strain evidence="2 3">AF32-8AC</strain>
    </source>
</reference>
<dbReference type="AlphaFoldDB" id="A0A3E2U3Z7"/>
<sequence length="86" mass="10079">MNTLLDIPKGAEVIDVCKAVEEMMNESEERGELRMLIYFVHMYFVALCALILYKGDYHNFKTFFITASGSLMISWLTSLYKERKNR</sequence>
<name>A0A3E2U3Z7_9FIRM</name>
<dbReference type="RefSeq" id="WP_158403274.1">
    <property type="nucleotide sequence ID" value="NZ_QVER01000010.1"/>
</dbReference>
<organism evidence="2 3">
    <name type="scientific">Faecalibacterium prausnitzii</name>
    <dbReference type="NCBI Taxonomy" id="853"/>
    <lineage>
        <taxon>Bacteria</taxon>
        <taxon>Bacillati</taxon>
        <taxon>Bacillota</taxon>
        <taxon>Clostridia</taxon>
        <taxon>Eubacteriales</taxon>
        <taxon>Oscillospiraceae</taxon>
        <taxon>Faecalibacterium</taxon>
    </lineage>
</organism>
<evidence type="ECO:0000313" key="2">
    <source>
        <dbReference type="EMBL" id="RGB90926.1"/>
    </source>
</evidence>
<keyword evidence="1" id="KW-0472">Membrane</keyword>
<keyword evidence="1" id="KW-0812">Transmembrane</keyword>
<comment type="caution">
    <text evidence="2">The sequence shown here is derived from an EMBL/GenBank/DDBJ whole genome shotgun (WGS) entry which is preliminary data.</text>
</comment>
<protein>
    <submittedName>
        <fullName evidence="2">Uncharacterized protein</fullName>
    </submittedName>
</protein>
<dbReference type="EMBL" id="QVER01000010">
    <property type="protein sequence ID" value="RGB90926.1"/>
    <property type="molecule type" value="Genomic_DNA"/>
</dbReference>
<gene>
    <name evidence="2" type="ORF">DWZ46_09090</name>
</gene>
<dbReference type="Proteomes" id="UP000260991">
    <property type="component" value="Unassembled WGS sequence"/>
</dbReference>